<dbReference type="CDD" id="cd03244">
    <property type="entry name" value="ABCC_MRP_domain2"/>
    <property type="match status" value="1"/>
</dbReference>
<evidence type="ECO:0000256" key="4">
    <source>
        <dbReference type="ARBA" id="ARBA00022737"/>
    </source>
</evidence>
<evidence type="ECO:0000256" key="11">
    <source>
        <dbReference type="SAM" id="Phobius"/>
    </source>
</evidence>
<dbReference type="InterPro" id="IPR027417">
    <property type="entry name" value="P-loop_NTPase"/>
</dbReference>
<feature type="domain" description="ABC transporter" evidence="12">
    <location>
        <begin position="655"/>
        <end position="906"/>
    </location>
</feature>
<dbReference type="FunFam" id="3.40.50.300:FF:000565">
    <property type="entry name" value="ABC bile acid transporter"/>
    <property type="match status" value="1"/>
</dbReference>
<dbReference type="PROSITE" id="PS50893">
    <property type="entry name" value="ABC_TRANSPORTER_2"/>
    <property type="match status" value="2"/>
</dbReference>
<feature type="transmembrane region" description="Helical" evidence="11">
    <location>
        <begin position="1056"/>
        <end position="1081"/>
    </location>
</feature>
<dbReference type="CDD" id="cd18604">
    <property type="entry name" value="ABC_6TM_VMR1_D2_like"/>
    <property type="match status" value="1"/>
</dbReference>
<evidence type="ECO:0000256" key="10">
    <source>
        <dbReference type="SAM" id="MobiDB-lite"/>
    </source>
</evidence>
<evidence type="ECO:0000256" key="2">
    <source>
        <dbReference type="ARBA" id="ARBA00022448"/>
    </source>
</evidence>
<dbReference type="Proteomes" id="UP000646827">
    <property type="component" value="Unassembled WGS sequence"/>
</dbReference>
<keyword evidence="9" id="KW-0325">Glycoprotein</keyword>
<dbReference type="GO" id="GO:0016887">
    <property type="term" value="F:ATP hydrolysis activity"/>
    <property type="evidence" value="ECO:0007669"/>
    <property type="project" value="InterPro"/>
</dbReference>
<sequence>MVEDSIPRSFWLAVSFAGVACGSAIVLSLQRAYDHKTKRQEEVGPEPSPLHFDDKRDLTVPFADNDRTGRITLENAVLLLLSTYQLYSTVHSLSDDRTISQIYNVVGIALSLTTWLYALALALTSQRHKLPDGWGFVLNCHLCAIYFIAWCASIYNFYALTQRTDDWVTWSEGVPQLVELLLSTDLLYVTSTARRGPPFLDENGRVVARVNVSSVFSFFLFTWVQPLVDVAYKKKQLEDDDLDTLPPIFRGYNLFYLFGSTRGRGLLYRIVKANQTAIIIQVITALVASFMYYLPAYFIGQILYLIQEMGAGKHKETGYRDGFLLVLGLGTCIVSLGVVIGQLWYWAIAFVQVRIKAMLNIEIYHKTLRRRDQAVASGAAKDDEDDGKSKKDDAEKKGDGDEEEDVSSTGQIVNLMSTDSDRISEFSTYWFSLFTAPTEVAIGIYFVYRLLGLSSFMGLSVMIICLPINHFNAKLFAKTQDKLMDARDKRVSLMNEVLQGIRQIKFFASEKDWQKRILQSRNTELGFLRISYYCEALLILIWQGSTLLVMTVSFWSYTMLEGKELTAAVAFTVSEKQSLQSIVVFNELRFALNALPETFIALLQALISVRRIQNYLAQDEIDPAPPVDINKEVRIAFDNATLSWSSKPSSSSTNSPASSISNNTGLESDVFMLKDINAHFPNDKLSLICGATGAGKSLLLLSLLGETVVLEGSLECPRAPVTEDVSFDFSIPKSIPEEDWILDHSLAYVSQTAWLQNASIRDNILFGLPYIKKRYKETLRSCALDKDLAILEDGDMTEIGEKGITLSGGQKARVALARAVYSRAKNVLMDDVLSAVDAHTAKHLYENCLLGPLMKGRTRILVTHHIKLCLNGTTYIVHISDGRTDIVGSPSELRQSGHLATIMDEDEQSQEEAIEDEIPPESLTSTSSESEETEATIISSTNAADTDKKKPRVLVEEETRFTGKVKTKLYKMYIRMAGGWLFWVFLFSVVIGSRSLDIVELWWVKIWTQAANPSSVNAITTQTRQSFSSMSFYIPSSTDDNIHCSDNESNTRSVKFYLSVYVLITSLDVIVGTLRFLFIYLGGLRASRNLYEHLLHRVFRAPLRFFDTTPVGRILNRFSKDFETVDSSVPNDIMNFSITLLVIVSIIMVVSAVVPIFLIPMLLIVAISIAAGTMFVYTSRELNRMVSVSRSPLFSHFSETIVGVSTIRAFGASRRFMQEMLKRVDVNARPFYFEWVMSRWMSTRVHAIGAAVNVAVGMAVLFSLDRLDASAAGFCLSFVLTFSDYMFWGINRYTSLEMSFNAVERVVEFMEIDQEAPGITEVRPPSSWPSEGRIDVTDLEVRYAADLDPVLKGLTFSVKPREKIGVVGRTGSGKSTLALSFFRFVEATRGNIVIDDIDIKCIGTEDLRSNLTIIPQDPTLFSGTLRSNMDPFEQFSDDDIFTALKRVHLLPSDEDNFENDELEAVNINVFHDLETSVSEGGKNFSQGQRQLLCLGRALLRRSKLVLMDEATASVDFQTDKAIQKTIATEFAGCTILCIAHRLHTVIEYDRIIVLDQGQIVEFDSPLELIRNTETVFYKMCKNSGEFDSLLALAKARHELVDVL</sequence>
<dbReference type="InterPro" id="IPR003593">
    <property type="entry name" value="AAA+_ATPase"/>
</dbReference>
<feature type="transmembrane region" description="Helical" evidence="11">
    <location>
        <begin position="454"/>
        <end position="477"/>
    </location>
</feature>
<dbReference type="CDD" id="cd18596">
    <property type="entry name" value="ABC_6TM_VMR1_D1_like"/>
    <property type="match status" value="1"/>
</dbReference>
<evidence type="ECO:0000256" key="1">
    <source>
        <dbReference type="ARBA" id="ARBA00004141"/>
    </source>
</evidence>
<feature type="transmembrane region" description="Helical" evidence="11">
    <location>
        <begin position="429"/>
        <end position="448"/>
    </location>
</feature>
<dbReference type="CDD" id="cd03250">
    <property type="entry name" value="ABCC_MRP_domain1"/>
    <property type="match status" value="1"/>
</dbReference>
<keyword evidence="4" id="KW-0677">Repeat</keyword>
<dbReference type="GO" id="GO:0140359">
    <property type="term" value="F:ABC-type transporter activity"/>
    <property type="evidence" value="ECO:0007669"/>
    <property type="project" value="InterPro"/>
</dbReference>
<dbReference type="SUPFAM" id="SSF90123">
    <property type="entry name" value="ABC transporter transmembrane region"/>
    <property type="match status" value="2"/>
</dbReference>
<name>A0A8H7SDW4_9FUNG</name>
<dbReference type="Pfam" id="PF00664">
    <property type="entry name" value="ABC_membrane"/>
    <property type="match status" value="2"/>
</dbReference>
<feature type="transmembrane region" description="Helical" evidence="11">
    <location>
        <begin position="1270"/>
        <end position="1288"/>
    </location>
</feature>
<feature type="transmembrane region" description="Helical" evidence="11">
    <location>
        <begin position="1245"/>
        <end position="1264"/>
    </location>
</feature>
<dbReference type="EMBL" id="JAEPRB010000008">
    <property type="protein sequence ID" value="KAG2227321.1"/>
    <property type="molecule type" value="Genomic_DNA"/>
</dbReference>
<evidence type="ECO:0000256" key="8">
    <source>
        <dbReference type="ARBA" id="ARBA00023136"/>
    </source>
</evidence>
<protein>
    <recommendedName>
        <fullName evidence="16">P-loop containing nucleoside triphosphate hydrolase protein</fullName>
    </recommendedName>
</protein>
<dbReference type="PANTHER" id="PTHR24223">
    <property type="entry name" value="ATP-BINDING CASSETTE SUB-FAMILY C"/>
    <property type="match status" value="1"/>
</dbReference>
<dbReference type="InterPro" id="IPR017871">
    <property type="entry name" value="ABC_transporter-like_CS"/>
</dbReference>
<feature type="transmembrane region" description="Helical" evidence="11">
    <location>
        <begin position="102"/>
        <end position="124"/>
    </location>
</feature>
<feature type="transmembrane region" description="Helical" evidence="11">
    <location>
        <begin position="530"/>
        <end position="555"/>
    </location>
</feature>
<dbReference type="Pfam" id="PF00005">
    <property type="entry name" value="ABC_tran"/>
    <property type="match status" value="2"/>
</dbReference>
<dbReference type="InterPro" id="IPR003439">
    <property type="entry name" value="ABC_transporter-like_ATP-bd"/>
</dbReference>
<keyword evidence="8 11" id="KW-0472">Membrane</keyword>
<comment type="subcellular location">
    <subcellularLocation>
        <location evidence="1">Membrane</location>
        <topology evidence="1">Multi-pass membrane protein</topology>
    </subcellularLocation>
</comment>
<evidence type="ECO:0008006" key="16">
    <source>
        <dbReference type="Google" id="ProtNLM"/>
    </source>
</evidence>
<evidence type="ECO:0000259" key="12">
    <source>
        <dbReference type="PROSITE" id="PS50893"/>
    </source>
</evidence>
<feature type="domain" description="ABC transmembrane type-1" evidence="13">
    <location>
        <begin position="277"/>
        <end position="573"/>
    </location>
</feature>
<feature type="region of interest" description="Disordered" evidence="10">
    <location>
        <begin position="904"/>
        <end position="951"/>
    </location>
</feature>
<evidence type="ECO:0000313" key="14">
    <source>
        <dbReference type="EMBL" id="KAG2227321.1"/>
    </source>
</evidence>
<feature type="transmembrane region" description="Helical" evidence="11">
    <location>
        <begin position="6"/>
        <end position="29"/>
    </location>
</feature>
<keyword evidence="7 11" id="KW-1133">Transmembrane helix</keyword>
<feature type="transmembrane region" description="Helical" evidence="11">
    <location>
        <begin position="973"/>
        <end position="993"/>
    </location>
</feature>
<accession>A0A8H7SDW4</accession>
<dbReference type="FunFam" id="3.40.50.300:FF:000825">
    <property type="entry name" value="ABC bile acid transporter"/>
    <property type="match status" value="1"/>
</dbReference>
<feature type="transmembrane region" description="Helical" evidence="11">
    <location>
        <begin position="136"/>
        <end position="158"/>
    </location>
</feature>
<dbReference type="OrthoDB" id="6500128at2759"/>
<comment type="caution">
    <text evidence="14">The sequence shown here is derived from an EMBL/GenBank/DDBJ whole genome shotgun (WGS) entry which is preliminary data.</text>
</comment>
<evidence type="ECO:0000313" key="15">
    <source>
        <dbReference type="Proteomes" id="UP000646827"/>
    </source>
</evidence>
<feature type="transmembrane region" description="Helical" evidence="11">
    <location>
        <begin position="278"/>
        <end position="303"/>
    </location>
</feature>
<keyword evidence="5" id="KW-0547">Nucleotide-binding</keyword>
<feature type="compositionally biased region" description="Acidic residues" evidence="10">
    <location>
        <begin position="904"/>
        <end position="919"/>
    </location>
</feature>
<evidence type="ECO:0000256" key="9">
    <source>
        <dbReference type="ARBA" id="ARBA00023180"/>
    </source>
</evidence>
<feature type="transmembrane region" description="Helical" evidence="11">
    <location>
        <begin position="1156"/>
        <end position="1177"/>
    </location>
</feature>
<feature type="transmembrane region" description="Helical" evidence="11">
    <location>
        <begin position="323"/>
        <end position="348"/>
    </location>
</feature>
<keyword evidence="2" id="KW-0813">Transport</keyword>
<dbReference type="PANTHER" id="PTHR24223:SF353">
    <property type="entry name" value="ABC TRANSPORTER ATP-BINDING PROTEIN_PERMEASE VMR1-RELATED"/>
    <property type="match status" value="1"/>
</dbReference>
<feature type="domain" description="ABC transporter" evidence="12">
    <location>
        <begin position="1334"/>
        <end position="1581"/>
    </location>
</feature>
<dbReference type="Gene3D" id="1.20.1560.10">
    <property type="entry name" value="ABC transporter type 1, transmembrane domain"/>
    <property type="match status" value="2"/>
</dbReference>
<dbReference type="PROSITE" id="PS50929">
    <property type="entry name" value="ABC_TM1F"/>
    <property type="match status" value="2"/>
</dbReference>
<dbReference type="InterPro" id="IPR036640">
    <property type="entry name" value="ABC1_TM_sf"/>
</dbReference>
<feature type="region of interest" description="Disordered" evidence="10">
    <location>
        <begin position="375"/>
        <end position="408"/>
    </location>
</feature>
<evidence type="ECO:0000256" key="6">
    <source>
        <dbReference type="ARBA" id="ARBA00022840"/>
    </source>
</evidence>
<keyword evidence="15" id="KW-1185">Reference proteome</keyword>
<dbReference type="SUPFAM" id="SSF52540">
    <property type="entry name" value="P-loop containing nucleoside triphosphate hydrolases"/>
    <property type="match status" value="2"/>
</dbReference>
<keyword evidence="3 11" id="KW-0812">Transmembrane</keyword>
<dbReference type="GO" id="GO:0000329">
    <property type="term" value="C:fungal-type vacuole membrane"/>
    <property type="evidence" value="ECO:0007669"/>
    <property type="project" value="TreeGrafter"/>
</dbReference>
<dbReference type="SMART" id="SM00382">
    <property type="entry name" value="AAA"/>
    <property type="match status" value="2"/>
</dbReference>
<dbReference type="GO" id="GO:0005524">
    <property type="term" value="F:ATP binding"/>
    <property type="evidence" value="ECO:0007669"/>
    <property type="project" value="UniProtKB-KW"/>
</dbReference>
<keyword evidence="6" id="KW-0067">ATP-binding</keyword>
<feature type="transmembrane region" description="Helical" evidence="11">
    <location>
        <begin position="1133"/>
        <end position="1150"/>
    </location>
</feature>
<evidence type="ECO:0000256" key="5">
    <source>
        <dbReference type="ARBA" id="ARBA00022741"/>
    </source>
</evidence>
<evidence type="ECO:0000256" key="3">
    <source>
        <dbReference type="ARBA" id="ARBA00022692"/>
    </source>
</evidence>
<evidence type="ECO:0000256" key="7">
    <source>
        <dbReference type="ARBA" id="ARBA00022989"/>
    </source>
</evidence>
<dbReference type="InterPro" id="IPR011527">
    <property type="entry name" value="ABC1_TM_dom"/>
</dbReference>
<dbReference type="PROSITE" id="PS00211">
    <property type="entry name" value="ABC_TRANSPORTER_1"/>
    <property type="match status" value="2"/>
</dbReference>
<dbReference type="InterPro" id="IPR050173">
    <property type="entry name" value="ABC_transporter_C-like"/>
</dbReference>
<evidence type="ECO:0000259" key="13">
    <source>
        <dbReference type="PROSITE" id="PS50929"/>
    </source>
</evidence>
<gene>
    <name evidence="14" type="ORF">INT45_004276</name>
</gene>
<feature type="domain" description="ABC transmembrane type-1" evidence="13">
    <location>
        <begin position="1057"/>
        <end position="1298"/>
    </location>
</feature>
<feature type="compositionally biased region" description="Basic and acidic residues" evidence="10">
    <location>
        <begin position="387"/>
        <end position="399"/>
    </location>
</feature>
<organism evidence="14 15">
    <name type="scientific">Circinella minor</name>
    <dbReference type="NCBI Taxonomy" id="1195481"/>
    <lineage>
        <taxon>Eukaryota</taxon>
        <taxon>Fungi</taxon>
        <taxon>Fungi incertae sedis</taxon>
        <taxon>Mucoromycota</taxon>
        <taxon>Mucoromycotina</taxon>
        <taxon>Mucoromycetes</taxon>
        <taxon>Mucorales</taxon>
        <taxon>Lichtheimiaceae</taxon>
        <taxon>Circinella</taxon>
    </lineage>
</organism>
<proteinExistence type="predicted"/>
<dbReference type="Gene3D" id="3.40.50.300">
    <property type="entry name" value="P-loop containing nucleotide triphosphate hydrolases"/>
    <property type="match status" value="2"/>
</dbReference>
<reference evidence="14 15" key="1">
    <citation type="submission" date="2020-12" db="EMBL/GenBank/DDBJ databases">
        <title>Metabolic potential, ecology and presence of endohyphal bacteria is reflected in genomic diversity of Mucoromycotina.</title>
        <authorList>
            <person name="Muszewska A."/>
            <person name="Okrasinska A."/>
            <person name="Steczkiewicz K."/>
            <person name="Drgas O."/>
            <person name="Orlowska M."/>
            <person name="Perlinska-Lenart U."/>
            <person name="Aleksandrzak-Piekarczyk T."/>
            <person name="Szatraj K."/>
            <person name="Zielenkiewicz U."/>
            <person name="Pilsyk S."/>
            <person name="Malc E."/>
            <person name="Mieczkowski P."/>
            <person name="Kruszewska J.S."/>
            <person name="Biernat P."/>
            <person name="Pawlowska J."/>
        </authorList>
    </citation>
    <scope>NUCLEOTIDE SEQUENCE [LARGE SCALE GENOMIC DNA]</scope>
    <source>
        <strain evidence="14 15">CBS 142.35</strain>
    </source>
</reference>